<dbReference type="GeneID" id="25914090"/>
<dbReference type="STRING" id="667725.A0A0L0FBH2"/>
<evidence type="ECO:0000313" key="3">
    <source>
        <dbReference type="Proteomes" id="UP000054560"/>
    </source>
</evidence>
<gene>
    <name evidence="2" type="ORF">SARC_13586</name>
</gene>
<protein>
    <recommendedName>
        <fullName evidence="1">FERM domain-containing protein</fullName>
    </recommendedName>
</protein>
<dbReference type="Pfam" id="PF24522">
    <property type="entry name" value="KRIT1_FRMD8_FERM_C"/>
    <property type="match status" value="1"/>
</dbReference>
<dbReference type="OrthoDB" id="2142533at2759"/>
<dbReference type="SUPFAM" id="SSF47031">
    <property type="entry name" value="Second domain of FERM"/>
    <property type="match status" value="1"/>
</dbReference>
<dbReference type="Gene3D" id="2.30.29.30">
    <property type="entry name" value="Pleckstrin-homology domain (PH domain)/Phosphotyrosine-binding domain (PTB)"/>
    <property type="match status" value="1"/>
</dbReference>
<accession>A0A0L0FBH2</accession>
<dbReference type="PANTHER" id="PTHR13283">
    <property type="entry name" value="KREV INTERACTION TRAPPED 1-RELATED"/>
    <property type="match status" value="1"/>
</dbReference>
<evidence type="ECO:0000259" key="1">
    <source>
        <dbReference type="PROSITE" id="PS50057"/>
    </source>
</evidence>
<dbReference type="InterPro" id="IPR051594">
    <property type="entry name" value="KRIT1/FRMD8"/>
</dbReference>
<dbReference type="PANTHER" id="PTHR13283:SF10">
    <property type="entry name" value="FERM DOMAIN-CONTAINING PROTEIN 8"/>
    <property type="match status" value="1"/>
</dbReference>
<dbReference type="PROSITE" id="PS50057">
    <property type="entry name" value="FERM_3"/>
    <property type="match status" value="1"/>
</dbReference>
<sequence length="321" mass="36772">MDGSSTKQMFATGKKTTTQDVIDRMASACGLSAKATSACALWIHEQALELLLKPHYEPYRVRKQWQEIMYTFTRRPKDVPCAPRFEFRKNCFLTKEAEMAMEDPAFNILLYTEARYNVISCLYPCTETDAVQLAGIDAQLAFGDCDTSIAPEDMFHNGLIKQIIPRFLIARKSTEEWAKLLRKTHAHHAGRRSEELQALYINYCRQWGHYGSTWFYGRACNEAKEVIEQDAPTELIRIGVNYEGIHLINHVTNSVMITSHLDQIAWYASELDKLLYIEHGNPDKPRKISIITPQARIIETMILRFLALARPGDTRPNSPVQ</sequence>
<dbReference type="InterPro" id="IPR019748">
    <property type="entry name" value="FERM_central"/>
</dbReference>
<dbReference type="InterPro" id="IPR057096">
    <property type="entry name" value="KRIT1_FRMD8_FERM_C"/>
</dbReference>
<dbReference type="RefSeq" id="XP_014147758.1">
    <property type="nucleotide sequence ID" value="XM_014292283.1"/>
</dbReference>
<dbReference type="SMART" id="SM00295">
    <property type="entry name" value="B41"/>
    <property type="match status" value="1"/>
</dbReference>
<reference evidence="2 3" key="1">
    <citation type="submission" date="2011-02" db="EMBL/GenBank/DDBJ databases">
        <title>The Genome Sequence of Sphaeroforma arctica JP610.</title>
        <authorList>
            <consortium name="The Broad Institute Genome Sequencing Platform"/>
            <person name="Russ C."/>
            <person name="Cuomo C."/>
            <person name="Young S.K."/>
            <person name="Zeng Q."/>
            <person name="Gargeya S."/>
            <person name="Alvarado L."/>
            <person name="Berlin A."/>
            <person name="Chapman S.B."/>
            <person name="Chen Z."/>
            <person name="Freedman E."/>
            <person name="Gellesch M."/>
            <person name="Goldberg J."/>
            <person name="Griggs A."/>
            <person name="Gujja S."/>
            <person name="Heilman E."/>
            <person name="Heiman D."/>
            <person name="Howarth C."/>
            <person name="Mehta T."/>
            <person name="Neiman D."/>
            <person name="Pearson M."/>
            <person name="Roberts A."/>
            <person name="Saif S."/>
            <person name="Shea T."/>
            <person name="Shenoy N."/>
            <person name="Sisk P."/>
            <person name="Stolte C."/>
            <person name="Sykes S."/>
            <person name="White J."/>
            <person name="Yandava C."/>
            <person name="Burger G."/>
            <person name="Gray M.W."/>
            <person name="Holland P.W.H."/>
            <person name="King N."/>
            <person name="Lang F.B.F."/>
            <person name="Roger A.J."/>
            <person name="Ruiz-Trillo I."/>
            <person name="Haas B."/>
            <person name="Nusbaum C."/>
            <person name="Birren B."/>
        </authorList>
    </citation>
    <scope>NUCLEOTIDE SEQUENCE [LARGE SCALE GENOMIC DNA]</scope>
    <source>
        <strain evidence="2 3">JP610</strain>
    </source>
</reference>
<dbReference type="Proteomes" id="UP000054560">
    <property type="component" value="Unassembled WGS sequence"/>
</dbReference>
<dbReference type="AlphaFoldDB" id="A0A0L0FBH2"/>
<dbReference type="CDD" id="cd14473">
    <property type="entry name" value="FERM_B-lobe"/>
    <property type="match status" value="1"/>
</dbReference>
<feature type="non-terminal residue" evidence="2">
    <location>
        <position position="321"/>
    </location>
</feature>
<dbReference type="GO" id="GO:0005886">
    <property type="term" value="C:plasma membrane"/>
    <property type="evidence" value="ECO:0007669"/>
    <property type="project" value="TreeGrafter"/>
</dbReference>
<dbReference type="Pfam" id="PF00373">
    <property type="entry name" value="FERM_M"/>
    <property type="match status" value="1"/>
</dbReference>
<dbReference type="InterPro" id="IPR014352">
    <property type="entry name" value="FERM/acyl-CoA-bd_prot_sf"/>
</dbReference>
<keyword evidence="3" id="KW-1185">Reference proteome</keyword>
<dbReference type="InterPro" id="IPR035963">
    <property type="entry name" value="FERM_2"/>
</dbReference>
<dbReference type="EMBL" id="KQ245068">
    <property type="protein sequence ID" value="KNC73856.1"/>
    <property type="molecule type" value="Genomic_DNA"/>
</dbReference>
<dbReference type="InterPro" id="IPR019749">
    <property type="entry name" value="Band_41_domain"/>
</dbReference>
<dbReference type="eggNOG" id="KOG4335">
    <property type="taxonomic scope" value="Eukaryota"/>
</dbReference>
<feature type="domain" description="FERM" evidence="1">
    <location>
        <begin position="1"/>
        <end position="321"/>
    </location>
</feature>
<name>A0A0L0FBH2_9EUKA</name>
<dbReference type="Gene3D" id="1.20.80.10">
    <property type="match status" value="1"/>
</dbReference>
<dbReference type="InterPro" id="IPR011993">
    <property type="entry name" value="PH-like_dom_sf"/>
</dbReference>
<organism evidence="2 3">
    <name type="scientific">Sphaeroforma arctica JP610</name>
    <dbReference type="NCBI Taxonomy" id="667725"/>
    <lineage>
        <taxon>Eukaryota</taxon>
        <taxon>Ichthyosporea</taxon>
        <taxon>Ichthyophonida</taxon>
        <taxon>Sphaeroforma</taxon>
    </lineage>
</organism>
<evidence type="ECO:0000313" key="2">
    <source>
        <dbReference type="EMBL" id="KNC73856.1"/>
    </source>
</evidence>
<dbReference type="Gene3D" id="3.10.20.90">
    <property type="entry name" value="Phosphatidylinositol 3-kinase Catalytic Subunit, Chain A, domain 1"/>
    <property type="match status" value="1"/>
</dbReference>
<dbReference type="InterPro" id="IPR000299">
    <property type="entry name" value="FERM_domain"/>
</dbReference>
<proteinExistence type="predicted"/>